<comment type="caution">
    <text evidence="1">The sequence shown here is derived from an EMBL/GenBank/DDBJ whole genome shotgun (WGS) entry which is preliminary data.</text>
</comment>
<name>A0ABR7D0I2_9BACT</name>
<dbReference type="EMBL" id="JACOOH010000004">
    <property type="protein sequence ID" value="MBC5621404.1"/>
    <property type="molecule type" value="Genomic_DNA"/>
</dbReference>
<protein>
    <recommendedName>
        <fullName evidence="3">DUF4468 domain-containing protein</fullName>
    </recommendedName>
</protein>
<evidence type="ECO:0000313" key="2">
    <source>
        <dbReference type="Proteomes" id="UP000646484"/>
    </source>
</evidence>
<gene>
    <name evidence="1" type="ORF">H8S64_09860</name>
</gene>
<evidence type="ECO:0000313" key="1">
    <source>
        <dbReference type="EMBL" id="MBC5621404.1"/>
    </source>
</evidence>
<reference evidence="1 2" key="1">
    <citation type="submission" date="2020-08" db="EMBL/GenBank/DDBJ databases">
        <title>Genome public.</title>
        <authorList>
            <person name="Liu C."/>
            <person name="Sun Q."/>
        </authorList>
    </citation>
    <scope>NUCLEOTIDE SEQUENCE [LARGE SCALE GENOMIC DNA]</scope>
    <source>
        <strain evidence="1 2">NSJ-56</strain>
    </source>
</reference>
<dbReference type="RefSeq" id="WP_186975951.1">
    <property type="nucleotide sequence ID" value="NZ_JACOOH010000004.1"/>
</dbReference>
<evidence type="ECO:0008006" key="3">
    <source>
        <dbReference type="Google" id="ProtNLM"/>
    </source>
</evidence>
<sequence>MKYLVLSFVFMLFFGILFSQNREETRSDVVKGKESGEIVKGKNVAYRVMKDDCFYNIKNVDIQDTLWYHFGGELAPVKMRKQIREIVYKYVKMENLRLSREEFVADGSLVISFILNKEFKVEKIMFSLNHGEVFGEVGERDFWPTLPMDFYYKIEQEIMKMEPVIEEKDKKWINRMDFKNGEFLCLRVDYERVVEALNAKEPETKNNAID</sequence>
<dbReference type="Proteomes" id="UP000646484">
    <property type="component" value="Unassembled WGS sequence"/>
</dbReference>
<proteinExistence type="predicted"/>
<keyword evidence="2" id="KW-1185">Reference proteome</keyword>
<organism evidence="1 2">
    <name type="scientific">Butyricimonas hominis</name>
    <dbReference type="NCBI Taxonomy" id="2763032"/>
    <lineage>
        <taxon>Bacteria</taxon>
        <taxon>Pseudomonadati</taxon>
        <taxon>Bacteroidota</taxon>
        <taxon>Bacteroidia</taxon>
        <taxon>Bacteroidales</taxon>
        <taxon>Odoribacteraceae</taxon>
        <taxon>Butyricimonas</taxon>
    </lineage>
</organism>
<accession>A0ABR7D0I2</accession>